<dbReference type="InterPro" id="IPR005119">
    <property type="entry name" value="LysR_subst-bd"/>
</dbReference>
<gene>
    <name evidence="6" type="ORF">ELS82_11130</name>
</gene>
<dbReference type="PROSITE" id="PS50931">
    <property type="entry name" value="HTH_LYSR"/>
    <property type="match status" value="1"/>
</dbReference>
<evidence type="ECO:0000313" key="7">
    <source>
        <dbReference type="Proteomes" id="UP000297753"/>
    </source>
</evidence>
<keyword evidence="3" id="KW-0238">DNA-binding</keyword>
<keyword evidence="2" id="KW-0805">Transcription regulation</keyword>
<dbReference type="InterPro" id="IPR036390">
    <property type="entry name" value="WH_DNA-bd_sf"/>
</dbReference>
<dbReference type="InterPro" id="IPR000847">
    <property type="entry name" value="LysR_HTH_N"/>
</dbReference>
<dbReference type="PANTHER" id="PTHR30537">
    <property type="entry name" value="HTH-TYPE TRANSCRIPTIONAL REGULATOR"/>
    <property type="match status" value="1"/>
</dbReference>
<dbReference type="AlphaFoldDB" id="A0A4Y8WFD1"/>
<dbReference type="GO" id="GO:0003700">
    <property type="term" value="F:DNA-binding transcription factor activity"/>
    <property type="evidence" value="ECO:0007669"/>
    <property type="project" value="InterPro"/>
</dbReference>
<sequence>MNKHKQMLIFKTIVEAGSITKAAEKLGLSKSVLSTHLKQLESSLELVLLKRTTRQQSLTPAGEKFYAHCVSMNDIVSLAWDDIRRFSSEPSGTLAITAPNALMEHLLIPALSEAFQPFPKVSLKLIADDHKLALMKNDIDLAIRVGSSPDSNYKQKKIGEFKDWLCQANSTQTTPVENRYIANQWQGNIIKHNVTHCVTKEKLTWEFPAHHQANSINQVALMVEQGLGIGLIPEFIAMKNPNIERYQPDYDLAKNSVYALHPYTGPMPKSVQLAINSIEKKLSEITV</sequence>
<comment type="caution">
    <text evidence="6">The sequence shown here is derived from an EMBL/GenBank/DDBJ whole genome shotgun (WGS) entry which is preliminary data.</text>
</comment>
<name>A0A4Y8WFD1_9VIBR</name>
<evidence type="ECO:0000313" key="6">
    <source>
        <dbReference type="EMBL" id="TFH91642.1"/>
    </source>
</evidence>
<evidence type="ECO:0000256" key="4">
    <source>
        <dbReference type="ARBA" id="ARBA00023163"/>
    </source>
</evidence>
<comment type="similarity">
    <text evidence="1">Belongs to the LysR transcriptional regulatory family.</text>
</comment>
<evidence type="ECO:0000256" key="2">
    <source>
        <dbReference type="ARBA" id="ARBA00023015"/>
    </source>
</evidence>
<dbReference type="SUPFAM" id="SSF46785">
    <property type="entry name" value="Winged helix' DNA-binding domain"/>
    <property type="match status" value="1"/>
</dbReference>
<dbReference type="GO" id="GO:0006351">
    <property type="term" value="P:DNA-templated transcription"/>
    <property type="evidence" value="ECO:0007669"/>
    <property type="project" value="TreeGrafter"/>
</dbReference>
<reference evidence="6 7" key="1">
    <citation type="submission" date="2019-01" db="EMBL/GenBank/DDBJ databases">
        <title>Vibrio BEI176 sp. nov, a marine bacterium isolated from China: eastern marignal seas.</title>
        <authorList>
            <person name="Li B."/>
        </authorList>
    </citation>
    <scope>NUCLEOTIDE SEQUENCE [LARGE SCALE GENOMIC DNA]</scope>
    <source>
        <strain evidence="6 7">BEI176</strain>
    </source>
</reference>
<dbReference type="InterPro" id="IPR058163">
    <property type="entry name" value="LysR-type_TF_proteobact-type"/>
</dbReference>
<evidence type="ECO:0000256" key="3">
    <source>
        <dbReference type="ARBA" id="ARBA00023125"/>
    </source>
</evidence>
<dbReference type="InterPro" id="IPR036388">
    <property type="entry name" value="WH-like_DNA-bd_sf"/>
</dbReference>
<proteinExistence type="inferred from homology"/>
<keyword evidence="7" id="KW-1185">Reference proteome</keyword>
<dbReference type="OrthoDB" id="5825379at2"/>
<dbReference type="EMBL" id="SATR01000014">
    <property type="protein sequence ID" value="TFH91642.1"/>
    <property type="molecule type" value="Genomic_DNA"/>
</dbReference>
<protein>
    <submittedName>
        <fullName evidence="6">LysR family transcriptional regulator</fullName>
    </submittedName>
</protein>
<organism evidence="6 7">
    <name type="scientific">Vibrio ouci</name>
    <dbReference type="NCBI Taxonomy" id="2499078"/>
    <lineage>
        <taxon>Bacteria</taxon>
        <taxon>Pseudomonadati</taxon>
        <taxon>Pseudomonadota</taxon>
        <taxon>Gammaproteobacteria</taxon>
        <taxon>Vibrionales</taxon>
        <taxon>Vibrionaceae</taxon>
        <taxon>Vibrio</taxon>
    </lineage>
</organism>
<accession>A0A4Y8WFD1</accession>
<dbReference type="Gene3D" id="1.10.10.10">
    <property type="entry name" value="Winged helix-like DNA-binding domain superfamily/Winged helix DNA-binding domain"/>
    <property type="match status" value="1"/>
</dbReference>
<dbReference type="Pfam" id="PF03466">
    <property type="entry name" value="LysR_substrate"/>
    <property type="match status" value="1"/>
</dbReference>
<evidence type="ECO:0000259" key="5">
    <source>
        <dbReference type="PROSITE" id="PS50931"/>
    </source>
</evidence>
<dbReference type="RefSeq" id="WP_134835551.1">
    <property type="nucleotide sequence ID" value="NZ_SATR01000014.1"/>
</dbReference>
<dbReference type="Proteomes" id="UP000297753">
    <property type="component" value="Unassembled WGS sequence"/>
</dbReference>
<dbReference type="Pfam" id="PF00126">
    <property type="entry name" value="HTH_1"/>
    <property type="match status" value="1"/>
</dbReference>
<evidence type="ECO:0000256" key="1">
    <source>
        <dbReference type="ARBA" id="ARBA00009437"/>
    </source>
</evidence>
<keyword evidence="4" id="KW-0804">Transcription</keyword>
<dbReference type="SUPFAM" id="SSF53850">
    <property type="entry name" value="Periplasmic binding protein-like II"/>
    <property type="match status" value="1"/>
</dbReference>
<dbReference type="PANTHER" id="PTHR30537:SF5">
    <property type="entry name" value="HTH-TYPE TRANSCRIPTIONAL ACTIVATOR TTDR-RELATED"/>
    <property type="match status" value="1"/>
</dbReference>
<dbReference type="Gene3D" id="3.40.190.290">
    <property type="match status" value="1"/>
</dbReference>
<dbReference type="GO" id="GO:0043565">
    <property type="term" value="F:sequence-specific DNA binding"/>
    <property type="evidence" value="ECO:0007669"/>
    <property type="project" value="TreeGrafter"/>
</dbReference>
<dbReference type="FunFam" id="1.10.10.10:FF:000001">
    <property type="entry name" value="LysR family transcriptional regulator"/>
    <property type="match status" value="1"/>
</dbReference>
<feature type="domain" description="HTH lysR-type" evidence="5">
    <location>
        <begin position="1"/>
        <end position="59"/>
    </location>
</feature>